<dbReference type="Proteomes" id="UP000727407">
    <property type="component" value="Unassembled WGS sequence"/>
</dbReference>
<comment type="caution">
    <text evidence="2">The sequence shown here is derived from an EMBL/GenBank/DDBJ whole genome shotgun (WGS) entry which is preliminary data.</text>
</comment>
<dbReference type="AlphaFoldDB" id="A0A8J4XHJ1"/>
<evidence type="ECO:0000256" key="1">
    <source>
        <dbReference type="SAM" id="MobiDB-lite"/>
    </source>
</evidence>
<proteinExistence type="predicted"/>
<gene>
    <name evidence="2" type="primary">katG</name>
    <name evidence="2" type="ORF">DAT39_000072</name>
</gene>
<organism evidence="2 3">
    <name type="scientific">Clarias magur</name>
    <name type="common">Asian catfish</name>
    <name type="synonym">Macropteronotus magur</name>
    <dbReference type="NCBI Taxonomy" id="1594786"/>
    <lineage>
        <taxon>Eukaryota</taxon>
        <taxon>Metazoa</taxon>
        <taxon>Chordata</taxon>
        <taxon>Craniata</taxon>
        <taxon>Vertebrata</taxon>
        <taxon>Euteleostomi</taxon>
        <taxon>Actinopterygii</taxon>
        <taxon>Neopterygii</taxon>
        <taxon>Teleostei</taxon>
        <taxon>Ostariophysi</taxon>
        <taxon>Siluriformes</taxon>
        <taxon>Clariidae</taxon>
        <taxon>Clarias</taxon>
    </lineage>
</organism>
<sequence>MTATVGLSCLEVCISHIGTLPAANGADPQTTAPELASASLGARWANQPGTGRGRNGRRCVQLSDTVTSFMRFRGRHMQAFISPDAMIEGDTPNSVAAAQLLCLS</sequence>
<evidence type="ECO:0000313" key="2">
    <source>
        <dbReference type="EMBL" id="KAF5910157.1"/>
    </source>
</evidence>
<reference evidence="2" key="1">
    <citation type="submission" date="2020-07" db="EMBL/GenBank/DDBJ databases">
        <title>Clarias magur genome sequencing, assembly and annotation.</title>
        <authorList>
            <person name="Kushwaha B."/>
            <person name="Kumar R."/>
            <person name="Das P."/>
            <person name="Joshi C.G."/>
            <person name="Kumar D."/>
            <person name="Nagpure N.S."/>
            <person name="Pandey M."/>
            <person name="Agarwal S."/>
            <person name="Srivastava S."/>
            <person name="Singh M."/>
            <person name="Sahoo L."/>
            <person name="Jayasankar P."/>
            <person name="Meher P.K."/>
            <person name="Koringa P.G."/>
            <person name="Iquebal M.A."/>
            <person name="Das S.P."/>
            <person name="Bit A."/>
            <person name="Patnaik S."/>
            <person name="Patel N."/>
            <person name="Shah T.M."/>
            <person name="Hinsu A."/>
            <person name="Jena J.K."/>
        </authorList>
    </citation>
    <scope>NUCLEOTIDE SEQUENCE</scope>
    <source>
        <strain evidence="2">CIFAMagur01</strain>
        <tissue evidence="2">Testis</tissue>
    </source>
</reference>
<feature type="region of interest" description="Disordered" evidence="1">
    <location>
        <begin position="23"/>
        <end position="57"/>
    </location>
</feature>
<keyword evidence="3" id="KW-1185">Reference proteome</keyword>
<accession>A0A8J4XHJ1</accession>
<evidence type="ECO:0000313" key="3">
    <source>
        <dbReference type="Proteomes" id="UP000727407"/>
    </source>
</evidence>
<protein>
    <submittedName>
        <fullName evidence="2">Catalase-peroxidase</fullName>
    </submittedName>
</protein>
<name>A0A8J4XHJ1_CLAMG</name>
<dbReference type="EMBL" id="QNUK01000001">
    <property type="protein sequence ID" value="KAF5910157.1"/>
    <property type="molecule type" value="Genomic_DNA"/>
</dbReference>